<accession>A0A081RIY9</accession>
<evidence type="ECO:0000313" key="3">
    <source>
        <dbReference type="Proteomes" id="UP000028411"/>
    </source>
</evidence>
<dbReference type="AlphaFoldDB" id="A0A081RIY9"/>
<keyword evidence="1" id="KW-0732">Signal</keyword>
<feature type="signal peptide" evidence="1">
    <location>
        <begin position="1"/>
        <end position="24"/>
    </location>
</feature>
<gene>
    <name evidence="2" type="ORF">BV95_00711</name>
</gene>
<dbReference type="OrthoDB" id="7596652at2"/>
<dbReference type="EMBL" id="JFHR01000003">
    <property type="protein sequence ID" value="KEQ55162.1"/>
    <property type="molecule type" value="Genomic_DNA"/>
</dbReference>
<dbReference type="RefSeq" id="WP_037447418.1">
    <property type="nucleotide sequence ID" value="NZ_JFHR01000003.1"/>
</dbReference>
<protein>
    <submittedName>
        <fullName evidence="2">Uncharacterized protein</fullName>
    </submittedName>
</protein>
<organism evidence="2 3">
    <name type="scientific">Sphingobium chlorophenolicum</name>
    <dbReference type="NCBI Taxonomy" id="46429"/>
    <lineage>
        <taxon>Bacteria</taxon>
        <taxon>Pseudomonadati</taxon>
        <taxon>Pseudomonadota</taxon>
        <taxon>Alphaproteobacteria</taxon>
        <taxon>Sphingomonadales</taxon>
        <taxon>Sphingomonadaceae</taxon>
        <taxon>Sphingobium</taxon>
    </lineage>
</organism>
<evidence type="ECO:0000313" key="2">
    <source>
        <dbReference type="EMBL" id="KEQ55162.1"/>
    </source>
</evidence>
<dbReference type="Proteomes" id="UP000028411">
    <property type="component" value="Unassembled WGS sequence"/>
</dbReference>
<name>A0A081RIY9_SPHCR</name>
<proteinExistence type="predicted"/>
<comment type="caution">
    <text evidence="2">The sequence shown here is derived from an EMBL/GenBank/DDBJ whole genome shotgun (WGS) entry which is preliminary data.</text>
</comment>
<reference evidence="2 3" key="1">
    <citation type="submission" date="2014-02" db="EMBL/GenBank/DDBJ databases">
        <title>Whole genome sequence of Sphingobium chlorophenolicum NBRC 16172.</title>
        <authorList>
            <person name="Gan H.M."/>
            <person name="Gan H.Y."/>
            <person name="Chew T.H."/>
            <person name="Savka M.A."/>
        </authorList>
    </citation>
    <scope>NUCLEOTIDE SEQUENCE [LARGE SCALE GENOMIC DNA]</scope>
    <source>
        <strain evidence="2 3">NBRC 16172</strain>
    </source>
</reference>
<feature type="chain" id="PRO_5001763328" evidence="1">
    <location>
        <begin position="25"/>
        <end position="136"/>
    </location>
</feature>
<evidence type="ECO:0000256" key="1">
    <source>
        <dbReference type="SAM" id="SignalP"/>
    </source>
</evidence>
<sequence>MKKRAFRLGAACVLASVAISAAHAVSNTKTIRLATFDEPFNDPDDATAKQLSKTEGLTVAEASRRLRIMGELGRLAPALSARFPKGFAGAEATTGSDFRVAIYGVAADLEAIGNAARQFAGKGELASVLDVRTAPV</sequence>